<proteinExistence type="predicted"/>
<feature type="signal peptide" evidence="1">
    <location>
        <begin position="1"/>
        <end position="21"/>
    </location>
</feature>
<name>A0A1L8RCI8_9ENTE</name>
<keyword evidence="1" id="KW-0732">Signal</keyword>
<reference evidence="3 4" key="1">
    <citation type="submission" date="2014-12" db="EMBL/GenBank/DDBJ databases">
        <title>Draft genome sequences of 29 type strains of Enterococci.</title>
        <authorList>
            <person name="Zhong Z."/>
            <person name="Sun Z."/>
            <person name="Liu W."/>
            <person name="Zhang W."/>
            <person name="Zhang H."/>
        </authorList>
    </citation>
    <scope>NUCLEOTIDE SEQUENCE [LARGE SCALE GENOMIC DNA]</scope>
    <source>
        <strain evidence="3 4">DSM 17029</strain>
    </source>
</reference>
<evidence type="ECO:0000256" key="1">
    <source>
        <dbReference type="SAM" id="SignalP"/>
    </source>
</evidence>
<dbReference type="Pfam" id="PF14478">
    <property type="entry name" value="DUF4430"/>
    <property type="match status" value="1"/>
</dbReference>
<dbReference type="Gene3D" id="2.170.130.30">
    <property type="match status" value="1"/>
</dbReference>
<dbReference type="Proteomes" id="UP000181884">
    <property type="component" value="Unassembled WGS sequence"/>
</dbReference>
<evidence type="ECO:0000313" key="3">
    <source>
        <dbReference type="EMBL" id="OJG17453.1"/>
    </source>
</evidence>
<dbReference type="AlphaFoldDB" id="A0A1L8RCI8"/>
<dbReference type="RefSeq" id="WP_067396048.1">
    <property type="nucleotide sequence ID" value="NZ_JXKH01000009.1"/>
</dbReference>
<feature type="domain" description="Transcobalamin-like C-terminal" evidence="2">
    <location>
        <begin position="68"/>
        <end position="132"/>
    </location>
</feature>
<protein>
    <recommendedName>
        <fullName evidence="2">Transcobalamin-like C-terminal domain-containing protein</fullName>
    </recommendedName>
</protein>
<accession>A0A1L8RCI8</accession>
<organism evidence="3 4">
    <name type="scientific">Enterococcus canis</name>
    <dbReference type="NCBI Taxonomy" id="214095"/>
    <lineage>
        <taxon>Bacteria</taxon>
        <taxon>Bacillati</taxon>
        <taxon>Bacillota</taxon>
        <taxon>Bacilli</taxon>
        <taxon>Lactobacillales</taxon>
        <taxon>Enterococcaceae</taxon>
        <taxon>Enterococcus</taxon>
    </lineage>
</organism>
<feature type="chain" id="PRO_5038837878" description="Transcobalamin-like C-terminal domain-containing protein" evidence="1">
    <location>
        <begin position="22"/>
        <end position="135"/>
    </location>
</feature>
<dbReference type="PROSITE" id="PS51257">
    <property type="entry name" value="PROKAR_LIPOPROTEIN"/>
    <property type="match status" value="1"/>
</dbReference>
<keyword evidence="4" id="KW-1185">Reference proteome</keyword>
<gene>
    <name evidence="3" type="ORF">RU97_GL002624</name>
</gene>
<dbReference type="EMBL" id="JXKH01000009">
    <property type="protein sequence ID" value="OJG17453.1"/>
    <property type="molecule type" value="Genomic_DNA"/>
</dbReference>
<dbReference type="InterPro" id="IPR027954">
    <property type="entry name" value="Transcobalamin-like_C"/>
</dbReference>
<evidence type="ECO:0000259" key="2">
    <source>
        <dbReference type="Pfam" id="PF14478"/>
    </source>
</evidence>
<evidence type="ECO:0000313" key="4">
    <source>
        <dbReference type="Proteomes" id="UP000181884"/>
    </source>
</evidence>
<sequence length="135" mass="14498">MKKIGQWSLVLASVLVLSACGGTGGTDASSASSTAETSQQSVAAQHATVILQEDGKEISTKEVDFKEGDNLFTVMSNSFDIKDQDGFITSIDGHAQDDTAKKYWTYTINDKEVMTGAKEVILKEGDKVIFNLAPM</sequence>
<dbReference type="STRING" id="214095.RU97_GL002624"/>
<comment type="caution">
    <text evidence="3">The sequence shown here is derived from an EMBL/GenBank/DDBJ whole genome shotgun (WGS) entry which is preliminary data.</text>
</comment>